<dbReference type="PROSITE" id="PS50297">
    <property type="entry name" value="ANK_REP_REGION"/>
    <property type="match status" value="1"/>
</dbReference>
<dbReference type="KEGG" id="gtt:GUITHDRAFT_73152"/>
<dbReference type="eggNOG" id="KOG4177">
    <property type="taxonomic scope" value="Eukaryota"/>
</dbReference>
<evidence type="ECO:0000313" key="6">
    <source>
        <dbReference type="Proteomes" id="UP000011087"/>
    </source>
</evidence>
<dbReference type="STRING" id="905079.L1J4I3"/>
<feature type="repeat" description="ANK" evidence="3">
    <location>
        <begin position="141"/>
        <end position="173"/>
    </location>
</feature>
<name>L1J4I3_GUITC</name>
<dbReference type="Proteomes" id="UP000011087">
    <property type="component" value="Unassembled WGS sequence"/>
</dbReference>
<dbReference type="InterPro" id="IPR036770">
    <property type="entry name" value="Ankyrin_rpt-contain_sf"/>
</dbReference>
<dbReference type="Pfam" id="PF12796">
    <property type="entry name" value="Ank_2"/>
    <property type="match status" value="1"/>
</dbReference>
<sequence>MCNNVQTSHLLICKGADLSRDENQLLLRVACLSDLWKHGIIDLALRSPSIQQVLDVGFGSNKLPLLHRIARKGSLTLFEQVVERGANVSALGGCGSTVIHQLLLRSSWDQTVDKIFALCLQRVREHGGDLPVFLDLASQPGGLTALHLACKAGRTEAIDLLLDNGACTDVQTTEGLIPLHFALQH</sequence>
<dbReference type="Gene3D" id="1.25.40.20">
    <property type="entry name" value="Ankyrin repeat-containing domain"/>
    <property type="match status" value="1"/>
</dbReference>
<dbReference type="PaxDb" id="55529-EKX43438"/>
<dbReference type="AlphaFoldDB" id="L1J4I3"/>
<dbReference type="InterPro" id="IPR002110">
    <property type="entry name" value="Ankyrin_rpt"/>
</dbReference>
<dbReference type="SUPFAM" id="SSF48403">
    <property type="entry name" value="Ankyrin repeat"/>
    <property type="match status" value="1"/>
</dbReference>
<evidence type="ECO:0000313" key="4">
    <source>
        <dbReference type="EMBL" id="EKX43438.1"/>
    </source>
</evidence>
<keyword evidence="1" id="KW-0677">Repeat</keyword>
<dbReference type="OrthoDB" id="207120at2759"/>
<gene>
    <name evidence="4" type="ORF">GUITHDRAFT_73152</name>
</gene>
<dbReference type="EMBL" id="JH993010">
    <property type="protein sequence ID" value="EKX43438.1"/>
    <property type="molecule type" value="Genomic_DNA"/>
</dbReference>
<accession>L1J4I3</accession>
<evidence type="ECO:0000256" key="2">
    <source>
        <dbReference type="ARBA" id="ARBA00023043"/>
    </source>
</evidence>
<reference evidence="5" key="3">
    <citation type="submission" date="2016-03" db="UniProtKB">
        <authorList>
            <consortium name="EnsemblProtists"/>
        </authorList>
    </citation>
    <scope>IDENTIFICATION</scope>
</reference>
<dbReference type="SMART" id="SM00248">
    <property type="entry name" value="ANK"/>
    <property type="match status" value="2"/>
</dbReference>
<reference evidence="4 6" key="1">
    <citation type="journal article" date="2012" name="Nature">
        <title>Algal genomes reveal evolutionary mosaicism and the fate of nucleomorphs.</title>
        <authorList>
            <consortium name="DOE Joint Genome Institute"/>
            <person name="Curtis B.A."/>
            <person name="Tanifuji G."/>
            <person name="Burki F."/>
            <person name="Gruber A."/>
            <person name="Irimia M."/>
            <person name="Maruyama S."/>
            <person name="Arias M.C."/>
            <person name="Ball S.G."/>
            <person name="Gile G.H."/>
            <person name="Hirakawa Y."/>
            <person name="Hopkins J.F."/>
            <person name="Kuo A."/>
            <person name="Rensing S.A."/>
            <person name="Schmutz J."/>
            <person name="Symeonidi A."/>
            <person name="Elias M."/>
            <person name="Eveleigh R.J."/>
            <person name="Herman E.K."/>
            <person name="Klute M.J."/>
            <person name="Nakayama T."/>
            <person name="Obornik M."/>
            <person name="Reyes-Prieto A."/>
            <person name="Armbrust E.V."/>
            <person name="Aves S.J."/>
            <person name="Beiko R.G."/>
            <person name="Coutinho P."/>
            <person name="Dacks J.B."/>
            <person name="Durnford D.G."/>
            <person name="Fast N.M."/>
            <person name="Green B.R."/>
            <person name="Grisdale C.J."/>
            <person name="Hempel F."/>
            <person name="Henrissat B."/>
            <person name="Hoppner M.P."/>
            <person name="Ishida K."/>
            <person name="Kim E."/>
            <person name="Koreny L."/>
            <person name="Kroth P.G."/>
            <person name="Liu Y."/>
            <person name="Malik S.B."/>
            <person name="Maier U.G."/>
            <person name="McRose D."/>
            <person name="Mock T."/>
            <person name="Neilson J.A."/>
            <person name="Onodera N.T."/>
            <person name="Poole A.M."/>
            <person name="Pritham E.J."/>
            <person name="Richards T.A."/>
            <person name="Rocap G."/>
            <person name="Roy S.W."/>
            <person name="Sarai C."/>
            <person name="Schaack S."/>
            <person name="Shirato S."/>
            <person name="Slamovits C.H."/>
            <person name="Spencer D.F."/>
            <person name="Suzuki S."/>
            <person name="Worden A.Z."/>
            <person name="Zauner S."/>
            <person name="Barry K."/>
            <person name="Bell C."/>
            <person name="Bharti A.K."/>
            <person name="Crow J.A."/>
            <person name="Grimwood J."/>
            <person name="Kramer R."/>
            <person name="Lindquist E."/>
            <person name="Lucas S."/>
            <person name="Salamov A."/>
            <person name="McFadden G.I."/>
            <person name="Lane C.E."/>
            <person name="Keeling P.J."/>
            <person name="Gray M.W."/>
            <person name="Grigoriev I.V."/>
            <person name="Archibald J.M."/>
        </authorList>
    </citation>
    <scope>NUCLEOTIDE SEQUENCE</scope>
    <source>
        <strain evidence="4 6">CCMP2712</strain>
    </source>
</reference>
<proteinExistence type="predicted"/>
<dbReference type="HOGENOM" id="CLU_1464989_0_0_1"/>
<feature type="non-terminal residue" evidence="4">
    <location>
        <position position="185"/>
    </location>
</feature>
<evidence type="ECO:0000256" key="1">
    <source>
        <dbReference type="ARBA" id="ARBA00022737"/>
    </source>
</evidence>
<dbReference type="RefSeq" id="XP_005830418.1">
    <property type="nucleotide sequence ID" value="XM_005830361.1"/>
</dbReference>
<dbReference type="PROSITE" id="PS50088">
    <property type="entry name" value="ANK_REPEAT"/>
    <property type="match status" value="1"/>
</dbReference>
<evidence type="ECO:0000256" key="3">
    <source>
        <dbReference type="PROSITE-ProRule" id="PRU00023"/>
    </source>
</evidence>
<keyword evidence="6" id="KW-1185">Reference proteome</keyword>
<dbReference type="GeneID" id="17300096"/>
<keyword evidence="2 3" id="KW-0040">ANK repeat</keyword>
<dbReference type="PANTHER" id="PTHR24198:SF165">
    <property type="entry name" value="ANKYRIN REPEAT-CONTAINING PROTEIN-RELATED"/>
    <property type="match status" value="1"/>
</dbReference>
<evidence type="ECO:0000313" key="5">
    <source>
        <dbReference type="EnsemblProtists" id="EKX43438"/>
    </source>
</evidence>
<dbReference type="EnsemblProtists" id="EKX43438">
    <property type="protein sequence ID" value="EKX43438"/>
    <property type="gene ID" value="GUITHDRAFT_73152"/>
</dbReference>
<dbReference type="PANTHER" id="PTHR24198">
    <property type="entry name" value="ANKYRIN REPEAT AND PROTEIN KINASE DOMAIN-CONTAINING PROTEIN"/>
    <property type="match status" value="1"/>
</dbReference>
<protein>
    <submittedName>
        <fullName evidence="4 5">Uncharacterized protein</fullName>
    </submittedName>
</protein>
<organism evidence="4">
    <name type="scientific">Guillardia theta (strain CCMP2712)</name>
    <name type="common">Cryptophyte</name>
    <dbReference type="NCBI Taxonomy" id="905079"/>
    <lineage>
        <taxon>Eukaryota</taxon>
        <taxon>Cryptophyceae</taxon>
        <taxon>Pyrenomonadales</taxon>
        <taxon>Geminigeraceae</taxon>
        <taxon>Guillardia</taxon>
    </lineage>
</organism>
<reference evidence="6" key="2">
    <citation type="submission" date="2012-11" db="EMBL/GenBank/DDBJ databases">
        <authorList>
            <person name="Kuo A."/>
            <person name="Curtis B.A."/>
            <person name="Tanifuji G."/>
            <person name="Burki F."/>
            <person name="Gruber A."/>
            <person name="Irimia M."/>
            <person name="Maruyama S."/>
            <person name="Arias M.C."/>
            <person name="Ball S.G."/>
            <person name="Gile G.H."/>
            <person name="Hirakawa Y."/>
            <person name="Hopkins J.F."/>
            <person name="Rensing S.A."/>
            <person name="Schmutz J."/>
            <person name="Symeonidi A."/>
            <person name="Elias M."/>
            <person name="Eveleigh R.J."/>
            <person name="Herman E.K."/>
            <person name="Klute M.J."/>
            <person name="Nakayama T."/>
            <person name="Obornik M."/>
            <person name="Reyes-Prieto A."/>
            <person name="Armbrust E.V."/>
            <person name="Aves S.J."/>
            <person name="Beiko R.G."/>
            <person name="Coutinho P."/>
            <person name="Dacks J.B."/>
            <person name="Durnford D.G."/>
            <person name="Fast N.M."/>
            <person name="Green B.R."/>
            <person name="Grisdale C."/>
            <person name="Hempe F."/>
            <person name="Henrissat B."/>
            <person name="Hoppner M.P."/>
            <person name="Ishida K.-I."/>
            <person name="Kim E."/>
            <person name="Koreny L."/>
            <person name="Kroth P.G."/>
            <person name="Liu Y."/>
            <person name="Malik S.-B."/>
            <person name="Maier U.G."/>
            <person name="McRose D."/>
            <person name="Mock T."/>
            <person name="Neilson J.A."/>
            <person name="Onodera N.T."/>
            <person name="Poole A.M."/>
            <person name="Pritham E.J."/>
            <person name="Richards T.A."/>
            <person name="Rocap G."/>
            <person name="Roy S.W."/>
            <person name="Sarai C."/>
            <person name="Schaack S."/>
            <person name="Shirato S."/>
            <person name="Slamovits C.H."/>
            <person name="Spencer D.F."/>
            <person name="Suzuki S."/>
            <person name="Worden A.Z."/>
            <person name="Zauner S."/>
            <person name="Barry K."/>
            <person name="Bell C."/>
            <person name="Bharti A.K."/>
            <person name="Crow J.A."/>
            <person name="Grimwood J."/>
            <person name="Kramer R."/>
            <person name="Lindquist E."/>
            <person name="Lucas S."/>
            <person name="Salamov A."/>
            <person name="McFadden G.I."/>
            <person name="Lane C.E."/>
            <person name="Keeling P.J."/>
            <person name="Gray M.W."/>
            <person name="Grigoriev I.V."/>
            <person name="Archibald J.M."/>
        </authorList>
    </citation>
    <scope>NUCLEOTIDE SEQUENCE</scope>
    <source>
        <strain evidence="6">CCMP2712</strain>
    </source>
</reference>